<dbReference type="AlphaFoldDB" id="A0AA47JN71"/>
<evidence type="ECO:0000313" key="2">
    <source>
        <dbReference type="EMBL" id="WAT93902.1"/>
    </source>
</evidence>
<organism evidence="2 3">
    <name type="scientific">Vibrio parahaemolyticus</name>
    <dbReference type="NCBI Taxonomy" id="670"/>
    <lineage>
        <taxon>Bacteria</taxon>
        <taxon>Pseudomonadati</taxon>
        <taxon>Pseudomonadota</taxon>
        <taxon>Gammaproteobacteria</taxon>
        <taxon>Vibrionales</taxon>
        <taxon>Vibrionaceae</taxon>
        <taxon>Vibrio</taxon>
    </lineage>
</organism>
<name>A0AA47JN71_VIBPH</name>
<dbReference type="Proteomes" id="UP001156560">
    <property type="component" value="Plasmid pHLB"/>
</dbReference>
<feature type="region of interest" description="Disordered" evidence="1">
    <location>
        <begin position="1"/>
        <end position="24"/>
    </location>
</feature>
<geneLocation type="plasmid" evidence="2 3">
    <name>pHLB</name>
</geneLocation>
<reference evidence="2" key="1">
    <citation type="submission" date="2023-06" db="EMBL/GenBank/DDBJ databases">
        <title>Vibrio parahaemolyticus become highly virulent by producing novel Tc toxins.</title>
        <authorList>
            <person name="Yang F."/>
            <person name="You Y."/>
            <person name="Lai Q."/>
            <person name="Xu L."/>
            <person name="Li F."/>
        </authorList>
    </citation>
    <scope>NUCLEOTIDE SEQUENCE</scope>
    <source>
        <strain evidence="2">Vp-HL-202005</strain>
        <plasmid evidence="2">pHLB</plasmid>
    </source>
</reference>
<gene>
    <name evidence="2" type="ORF">O1Q84_27195</name>
</gene>
<accession>A0AA47JN71</accession>
<sequence length="77" mass="8303">MWSSKINAHQLEYGNNDDSNNKYLEHSSSCSGGIRTLMPALVSQGTVVSKEQDEGPKHCCNTAYVDAVSAAKSDKTP</sequence>
<evidence type="ECO:0000256" key="1">
    <source>
        <dbReference type="SAM" id="MobiDB-lite"/>
    </source>
</evidence>
<keyword evidence="2" id="KW-0614">Plasmid</keyword>
<evidence type="ECO:0000313" key="3">
    <source>
        <dbReference type="Proteomes" id="UP001156560"/>
    </source>
</evidence>
<dbReference type="RefSeq" id="WP_269169663.1">
    <property type="nucleotide sequence ID" value="NZ_CP114197.1"/>
</dbReference>
<protein>
    <submittedName>
        <fullName evidence="2">Uncharacterized protein</fullName>
    </submittedName>
</protein>
<dbReference type="EMBL" id="CP114197">
    <property type="protein sequence ID" value="WAT93902.1"/>
    <property type="molecule type" value="Genomic_DNA"/>
</dbReference>
<proteinExistence type="predicted"/>